<protein>
    <recommendedName>
        <fullName evidence="4">Myb-like domain-containing protein</fullName>
    </recommendedName>
</protein>
<accession>A0A6A5YMY3</accession>
<evidence type="ECO:0008006" key="4">
    <source>
        <dbReference type="Google" id="ProtNLM"/>
    </source>
</evidence>
<sequence length="325" mass="34906">MGKITWDAQNDRTLLLKLIETQGISVNGSAAQKIAESWPGDAASKPTAKAVSERFQRIKRMAGVLPLPPSQRKPGNVSTPSTKAKLNPRTPSKSTGRKRKTMKDEDESDADGHMTPDSSTDDTPSKSRKTNGAPSGTVRRSANKNFKGPGNVLGDAAGSPANGHVKKEPVEDPFNNFEQHKARAEQLRAAMTSDVPQLNSSFSSGYSNFHGIPTTSGSEFDSFDGGNDAFNRLTTATAANMANANTMFPDFTYATDGMDMGNVHGYTDSPAPTRERTPRKAGTKAKQGVSQFVQNQKELDREMGEASSVEDSAESQFEEDDDGVV</sequence>
<gene>
    <name evidence="2" type="ORF">BDV96DRAFT_297191</name>
</gene>
<dbReference type="EMBL" id="ML977353">
    <property type="protein sequence ID" value="KAF2107581.1"/>
    <property type="molecule type" value="Genomic_DNA"/>
</dbReference>
<evidence type="ECO:0000313" key="3">
    <source>
        <dbReference type="Proteomes" id="UP000799770"/>
    </source>
</evidence>
<dbReference type="AlphaFoldDB" id="A0A6A5YMY3"/>
<feature type="compositionally biased region" description="Acidic residues" evidence="1">
    <location>
        <begin position="311"/>
        <end position="325"/>
    </location>
</feature>
<proteinExistence type="predicted"/>
<evidence type="ECO:0000313" key="2">
    <source>
        <dbReference type="EMBL" id="KAF2107581.1"/>
    </source>
</evidence>
<feature type="compositionally biased region" description="Polar residues" evidence="1">
    <location>
        <begin position="130"/>
        <end position="144"/>
    </location>
</feature>
<name>A0A6A5YMY3_9PLEO</name>
<feature type="compositionally biased region" description="Polar residues" evidence="1">
    <location>
        <begin position="76"/>
        <end position="94"/>
    </location>
</feature>
<keyword evidence="3" id="KW-1185">Reference proteome</keyword>
<feature type="region of interest" description="Disordered" evidence="1">
    <location>
        <begin position="266"/>
        <end position="325"/>
    </location>
</feature>
<feature type="region of interest" description="Disordered" evidence="1">
    <location>
        <begin position="62"/>
        <end position="164"/>
    </location>
</feature>
<dbReference type="OrthoDB" id="5420368at2759"/>
<reference evidence="2" key="1">
    <citation type="journal article" date="2020" name="Stud. Mycol.">
        <title>101 Dothideomycetes genomes: a test case for predicting lifestyles and emergence of pathogens.</title>
        <authorList>
            <person name="Haridas S."/>
            <person name="Albert R."/>
            <person name="Binder M."/>
            <person name="Bloem J."/>
            <person name="Labutti K."/>
            <person name="Salamov A."/>
            <person name="Andreopoulos B."/>
            <person name="Baker S."/>
            <person name="Barry K."/>
            <person name="Bills G."/>
            <person name="Bluhm B."/>
            <person name="Cannon C."/>
            <person name="Castanera R."/>
            <person name="Culley D."/>
            <person name="Daum C."/>
            <person name="Ezra D."/>
            <person name="Gonzalez J."/>
            <person name="Henrissat B."/>
            <person name="Kuo A."/>
            <person name="Liang C."/>
            <person name="Lipzen A."/>
            <person name="Lutzoni F."/>
            <person name="Magnuson J."/>
            <person name="Mondo S."/>
            <person name="Nolan M."/>
            <person name="Ohm R."/>
            <person name="Pangilinan J."/>
            <person name="Park H.-J."/>
            <person name="Ramirez L."/>
            <person name="Alfaro M."/>
            <person name="Sun H."/>
            <person name="Tritt A."/>
            <person name="Yoshinaga Y."/>
            <person name="Zwiers L.-H."/>
            <person name="Turgeon B."/>
            <person name="Goodwin S."/>
            <person name="Spatafora J."/>
            <person name="Crous P."/>
            <person name="Grigoriev I."/>
        </authorList>
    </citation>
    <scope>NUCLEOTIDE SEQUENCE</scope>
    <source>
        <strain evidence="2">CBS 627.86</strain>
    </source>
</reference>
<evidence type="ECO:0000256" key="1">
    <source>
        <dbReference type="SAM" id="MobiDB-lite"/>
    </source>
</evidence>
<organism evidence="2 3">
    <name type="scientific">Lophiotrema nucula</name>
    <dbReference type="NCBI Taxonomy" id="690887"/>
    <lineage>
        <taxon>Eukaryota</taxon>
        <taxon>Fungi</taxon>
        <taxon>Dikarya</taxon>
        <taxon>Ascomycota</taxon>
        <taxon>Pezizomycotina</taxon>
        <taxon>Dothideomycetes</taxon>
        <taxon>Pleosporomycetidae</taxon>
        <taxon>Pleosporales</taxon>
        <taxon>Lophiotremataceae</taxon>
        <taxon>Lophiotrema</taxon>
    </lineage>
</organism>
<dbReference type="Proteomes" id="UP000799770">
    <property type="component" value="Unassembled WGS sequence"/>
</dbReference>